<dbReference type="AlphaFoldDB" id="C6LI02"/>
<evidence type="ECO:0000313" key="2">
    <source>
        <dbReference type="Proteomes" id="UP000005561"/>
    </source>
</evidence>
<keyword evidence="2" id="KW-1185">Reference proteome</keyword>
<reference evidence="1" key="1">
    <citation type="submission" date="2009-07" db="EMBL/GenBank/DDBJ databases">
        <authorList>
            <person name="Weinstock G."/>
            <person name="Sodergren E."/>
            <person name="Clifton S."/>
            <person name="Fulton L."/>
            <person name="Fulton B."/>
            <person name="Courtney L."/>
            <person name="Fronick C."/>
            <person name="Harrison M."/>
            <person name="Strong C."/>
            <person name="Farmer C."/>
            <person name="Delahaunty K."/>
            <person name="Markovic C."/>
            <person name="Hall O."/>
            <person name="Minx P."/>
            <person name="Tomlinson C."/>
            <person name="Mitreva M."/>
            <person name="Nelson J."/>
            <person name="Hou S."/>
            <person name="Wollam A."/>
            <person name="Pepin K.H."/>
            <person name="Johnson M."/>
            <person name="Bhonagiri V."/>
            <person name="Nash W.E."/>
            <person name="Warren W."/>
            <person name="Chinwalla A."/>
            <person name="Mardis E.R."/>
            <person name="Wilson R.K."/>
        </authorList>
    </citation>
    <scope>NUCLEOTIDE SEQUENCE [LARGE SCALE GENOMIC DNA]</scope>
    <source>
        <strain evidence="1">DSM 14469</strain>
    </source>
</reference>
<gene>
    <name evidence="1" type="ORF">BRYFOR_08273</name>
</gene>
<accession>C6LI02</accession>
<comment type="caution">
    <text evidence="1">The sequence shown here is derived from an EMBL/GenBank/DDBJ whole genome shotgun (WGS) entry which is preliminary data.</text>
</comment>
<dbReference type="Proteomes" id="UP000005561">
    <property type="component" value="Unassembled WGS sequence"/>
</dbReference>
<organism evidence="1 2">
    <name type="scientific">Marvinbryantia formatexigens DSM 14469</name>
    <dbReference type="NCBI Taxonomy" id="478749"/>
    <lineage>
        <taxon>Bacteria</taxon>
        <taxon>Bacillati</taxon>
        <taxon>Bacillota</taxon>
        <taxon>Clostridia</taxon>
        <taxon>Lachnospirales</taxon>
        <taxon>Lachnospiraceae</taxon>
        <taxon>Marvinbryantia</taxon>
    </lineage>
</organism>
<name>C6LI02_9FIRM</name>
<proteinExistence type="predicted"/>
<evidence type="ECO:0000313" key="1">
    <source>
        <dbReference type="EMBL" id="EET59657.1"/>
    </source>
</evidence>
<dbReference type="EMBL" id="ACCL02000016">
    <property type="protein sequence ID" value="EET59657.1"/>
    <property type="molecule type" value="Genomic_DNA"/>
</dbReference>
<protein>
    <submittedName>
        <fullName evidence="1">Uncharacterized protein</fullName>
    </submittedName>
</protein>
<sequence length="41" mass="4792">MQILVNLAEIFRFCEVLTDFIKDGLKAESKRFSAFIVIKKE</sequence>